<accession>A0ABN8E971</accession>
<proteinExistence type="predicted"/>
<keyword evidence="1" id="KW-0812">Transmembrane</keyword>
<evidence type="ECO:0000256" key="1">
    <source>
        <dbReference type="SAM" id="Phobius"/>
    </source>
</evidence>
<feature type="transmembrane region" description="Helical" evidence="1">
    <location>
        <begin position="15"/>
        <end position="34"/>
    </location>
</feature>
<name>A0ABN8E971_9VIBR</name>
<gene>
    <name evidence="2" type="primary">nupC_4</name>
    <name evidence="2" type="ORF">VMF7928_04118</name>
</gene>
<sequence length="78" mass="8777">MSIVGSYMQMIEPRYVVTAILLNMFSTFIILSVINPYQLEEGQDLIVTSEDEKSKASFEMLGEYIMDGFKVAVVVSLC</sequence>
<comment type="caution">
    <text evidence="2">The sequence shown here is derived from an EMBL/GenBank/DDBJ whole genome shotgun (WGS) entry which is preliminary data.</text>
</comment>
<evidence type="ECO:0000313" key="2">
    <source>
        <dbReference type="EMBL" id="CAH0542605.1"/>
    </source>
</evidence>
<dbReference type="Proteomes" id="UP000838748">
    <property type="component" value="Unassembled WGS sequence"/>
</dbReference>
<keyword evidence="1" id="KW-0472">Membrane</keyword>
<dbReference type="EMBL" id="CAKLDM010000003">
    <property type="protein sequence ID" value="CAH0542605.1"/>
    <property type="molecule type" value="Genomic_DNA"/>
</dbReference>
<organism evidence="2 3">
    <name type="scientific">Vibrio marisflavi CECT 7928</name>
    <dbReference type="NCBI Taxonomy" id="634439"/>
    <lineage>
        <taxon>Bacteria</taxon>
        <taxon>Pseudomonadati</taxon>
        <taxon>Pseudomonadota</taxon>
        <taxon>Gammaproteobacteria</taxon>
        <taxon>Vibrionales</taxon>
        <taxon>Vibrionaceae</taxon>
        <taxon>Vibrio</taxon>
    </lineage>
</organism>
<keyword evidence="1" id="KW-1133">Transmembrane helix</keyword>
<keyword evidence="3" id="KW-1185">Reference proteome</keyword>
<reference evidence="2" key="1">
    <citation type="submission" date="2021-11" db="EMBL/GenBank/DDBJ databases">
        <authorList>
            <person name="Rodrigo-Torres L."/>
            <person name="Arahal R. D."/>
            <person name="Lucena T."/>
        </authorList>
    </citation>
    <scope>NUCLEOTIDE SEQUENCE</scope>
    <source>
        <strain evidence="2">CECT 7928</strain>
    </source>
</reference>
<evidence type="ECO:0000313" key="3">
    <source>
        <dbReference type="Proteomes" id="UP000838748"/>
    </source>
</evidence>
<protein>
    <submittedName>
        <fullName evidence="2">Nucleoside permease NupC</fullName>
    </submittedName>
</protein>